<evidence type="ECO:0000256" key="2">
    <source>
        <dbReference type="SAM" id="MobiDB-lite"/>
    </source>
</evidence>
<comment type="caution">
    <text evidence="4">The sequence shown here is derived from an EMBL/GenBank/DDBJ whole genome shotgun (WGS) entry which is preliminary data.</text>
</comment>
<feature type="compositionally biased region" description="Low complexity" evidence="2">
    <location>
        <begin position="63"/>
        <end position="74"/>
    </location>
</feature>
<feature type="region of interest" description="Disordered" evidence="2">
    <location>
        <begin position="52"/>
        <end position="76"/>
    </location>
</feature>
<dbReference type="Pfam" id="PF00534">
    <property type="entry name" value="Glycos_transf_1"/>
    <property type="match status" value="1"/>
</dbReference>
<dbReference type="EMBL" id="JACHMW010000001">
    <property type="protein sequence ID" value="MBB5848392.1"/>
    <property type="molecule type" value="Genomic_DNA"/>
</dbReference>
<accession>A0A7W9JIB4</accession>
<dbReference type="CDD" id="cd03801">
    <property type="entry name" value="GT4_PimA-like"/>
    <property type="match status" value="1"/>
</dbReference>
<evidence type="ECO:0000259" key="3">
    <source>
        <dbReference type="Pfam" id="PF00534"/>
    </source>
</evidence>
<protein>
    <submittedName>
        <fullName evidence="4">Glycosyltransferase involved in cell wall biosynthesis</fullName>
    </submittedName>
</protein>
<dbReference type="Proteomes" id="UP000567246">
    <property type="component" value="Unassembled WGS sequence"/>
</dbReference>
<evidence type="ECO:0000313" key="4">
    <source>
        <dbReference type="EMBL" id="MBB5848392.1"/>
    </source>
</evidence>
<proteinExistence type="predicted"/>
<keyword evidence="1 4" id="KW-0808">Transferase</keyword>
<gene>
    <name evidence="4" type="ORF">HDA33_000956</name>
</gene>
<dbReference type="InterPro" id="IPR001296">
    <property type="entry name" value="Glyco_trans_1"/>
</dbReference>
<dbReference type="Gene3D" id="3.40.50.2000">
    <property type="entry name" value="Glycogen Phosphorylase B"/>
    <property type="match status" value="2"/>
</dbReference>
<dbReference type="RefSeq" id="WP_338104257.1">
    <property type="nucleotide sequence ID" value="NZ_BAABAG010000023.1"/>
</dbReference>
<dbReference type="PANTHER" id="PTHR12526">
    <property type="entry name" value="GLYCOSYLTRANSFERASE"/>
    <property type="match status" value="1"/>
</dbReference>
<name>A0A7W9JIB4_9MICC</name>
<evidence type="ECO:0000256" key="1">
    <source>
        <dbReference type="ARBA" id="ARBA00022679"/>
    </source>
</evidence>
<reference evidence="4 5" key="1">
    <citation type="submission" date="2020-08" db="EMBL/GenBank/DDBJ databases">
        <title>Sequencing the genomes of 1000 actinobacteria strains.</title>
        <authorList>
            <person name="Klenk H.-P."/>
        </authorList>
    </citation>
    <scope>NUCLEOTIDE SEQUENCE [LARGE SCALE GENOMIC DNA]</scope>
    <source>
        <strain evidence="4 5">DSM 17945</strain>
    </source>
</reference>
<evidence type="ECO:0000313" key="5">
    <source>
        <dbReference type="Proteomes" id="UP000567246"/>
    </source>
</evidence>
<keyword evidence="5" id="KW-1185">Reference proteome</keyword>
<organism evidence="4 5">
    <name type="scientific">Micrococcus endophyticus</name>
    <dbReference type="NCBI Taxonomy" id="455343"/>
    <lineage>
        <taxon>Bacteria</taxon>
        <taxon>Bacillati</taxon>
        <taxon>Actinomycetota</taxon>
        <taxon>Actinomycetes</taxon>
        <taxon>Micrococcales</taxon>
        <taxon>Micrococcaceae</taxon>
        <taxon>Micrococcus</taxon>
    </lineage>
</organism>
<feature type="domain" description="Glycosyl transferase family 1" evidence="3">
    <location>
        <begin position="357"/>
        <end position="503"/>
    </location>
</feature>
<dbReference type="SUPFAM" id="SSF53756">
    <property type="entry name" value="UDP-Glycosyltransferase/glycogen phosphorylase"/>
    <property type="match status" value="1"/>
</dbReference>
<dbReference type="AlphaFoldDB" id="A0A7W9JIB4"/>
<dbReference type="GO" id="GO:0016757">
    <property type="term" value="F:glycosyltransferase activity"/>
    <property type="evidence" value="ECO:0007669"/>
    <property type="project" value="InterPro"/>
</dbReference>
<sequence length="536" mass="59776">MSARPWRRRARRAVQAAARRARSLPEPAPRLLRSVLSALPQDVEAVRRMRAVAAPPPRRPAHAARPAPSARPTASGSYGGYLHLADVGETYSPREAATLLQLESAVLKRHLFAEPLPPLPPTGHEAEDEAAAAERVAAYLRRADAAGEDGAPAHLVLVGVYPTLENPYGNGFVHRRVKYFQAAGVRVHVAVVDPAAEPHVYEYDGVTVLVGRGPEAAELLRTRAYASVGAHFLGRTLWEPVKDALAGHRFFAFMHGYESRRWIRTVRNHRTQGQIDDAIEDTLVRQRFWREVLAHPNCPERFVFVSRWWRRAAQEDMELVFPGQRSAIVHNVIDTDLFRHVPKDPEQRFRVLWVRSAANLNYGPDLAVKALQRLRDTPLWERMTVTVIGDGKHFGLFEQAFAEDANVTVERRYAVQEEIAALHREHGIFLVPTRLDSQGVSRDEAMSSGLVPVTNDAAAVREFVDADCAVLAGFEDVAGLADGVRRLMEDPELFLRMSEAAARRVRAQTSPEHTVEREMALMGLVPARTDRTEGTA</sequence>
<dbReference type="PANTHER" id="PTHR12526:SF634">
    <property type="entry name" value="BLL3361 PROTEIN"/>
    <property type="match status" value="1"/>
</dbReference>